<reference evidence="2 3" key="1">
    <citation type="journal article" date="2013" name="Nature">
        <title>Insights into bilaterian evolution from three spiralian genomes.</title>
        <authorList>
            <person name="Simakov O."/>
            <person name="Marletaz F."/>
            <person name="Cho S.J."/>
            <person name="Edsinger-Gonzales E."/>
            <person name="Havlak P."/>
            <person name="Hellsten U."/>
            <person name="Kuo D.H."/>
            <person name="Larsson T."/>
            <person name="Lv J."/>
            <person name="Arendt D."/>
            <person name="Savage R."/>
            <person name="Osoegawa K."/>
            <person name="de Jong P."/>
            <person name="Grimwood J."/>
            <person name="Chapman J.A."/>
            <person name="Shapiro H."/>
            <person name="Aerts A."/>
            <person name="Otillar R.P."/>
            <person name="Terry A.Y."/>
            <person name="Boore J.L."/>
            <person name="Grigoriev I.V."/>
            <person name="Lindberg D.R."/>
            <person name="Seaver E.C."/>
            <person name="Weisblat D.A."/>
            <person name="Putnam N.H."/>
            <person name="Rokhsar D.S."/>
        </authorList>
    </citation>
    <scope>NUCLEOTIDE SEQUENCE [LARGE SCALE GENOMIC DNA]</scope>
</reference>
<accession>V4BVV9</accession>
<name>V4BVV9_LOTGI</name>
<feature type="chain" id="PRO_5004717808" description="Secreted protein" evidence="1">
    <location>
        <begin position="34"/>
        <end position="101"/>
    </location>
</feature>
<dbReference type="KEGG" id="lgi:LOTGIDRAFT_175589"/>
<dbReference type="Proteomes" id="UP000030746">
    <property type="component" value="Unassembled WGS sequence"/>
</dbReference>
<feature type="signal peptide" evidence="1">
    <location>
        <begin position="1"/>
        <end position="33"/>
    </location>
</feature>
<evidence type="ECO:0000256" key="1">
    <source>
        <dbReference type="SAM" id="SignalP"/>
    </source>
</evidence>
<dbReference type="AlphaFoldDB" id="V4BVV9"/>
<sequence length="101" mass="11602">MGGVIALLLHLFLFICSSSVLHLFFICPSSVSARRFICSSSVNRRICRIIQAMTPEHSYCGSAIVGLLYRQKMHFKSFKIKFKNQLFKKKQGNRANKNIEF</sequence>
<protein>
    <recommendedName>
        <fullName evidence="4">Secreted protein</fullName>
    </recommendedName>
</protein>
<organism evidence="2 3">
    <name type="scientific">Lottia gigantea</name>
    <name type="common">Giant owl limpet</name>
    <dbReference type="NCBI Taxonomy" id="225164"/>
    <lineage>
        <taxon>Eukaryota</taxon>
        <taxon>Metazoa</taxon>
        <taxon>Spiralia</taxon>
        <taxon>Lophotrochozoa</taxon>
        <taxon>Mollusca</taxon>
        <taxon>Gastropoda</taxon>
        <taxon>Patellogastropoda</taxon>
        <taxon>Lottioidea</taxon>
        <taxon>Lottiidae</taxon>
        <taxon>Lottia</taxon>
    </lineage>
</organism>
<keyword evidence="3" id="KW-1185">Reference proteome</keyword>
<dbReference type="EMBL" id="KB201944">
    <property type="protein sequence ID" value="ESO93189.1"/>
    <property type="molecule type" value="Genomic_DNA"/>
</dbReference>
<dbReference type="CTD" id="20243263"/>
<dbReference type="GeneID" id="20243263"/>
<evidence type="ECO:0000313" key="2">
    <source>
        <dbReference type="EMBL" id="ESO93189.1"/>
    </source>
</evidence>
<dbReference type="RefSeq" id="XP_009056124.1">
    <property type="nucleotide sequence ID" value="XM_009057876.1"/>
</dbReference>
<evidence type="ECO:0000313" key="3">
    <source>
        <dbReference type="Proteomes" id="UP000030746"/>
    </source>
</evidence>
<keyword evidence="1" id="KW-0732">Signal</keyword>
<evidence type="ECO:0008006" key="4">
    <source>
        <dbReference type="Google" id="ProtNLM"/>
    </source>
</evidence>
<dbReference type="HOGENOM" id="CLU_2294820_0_0_1"/>
<proteinExistence type="predicted"/>
<gene>
    <name evidence="2" type="ORF">LOTGIDRAFT_175589</name>
</gene>